<accession>A0A0U1NUI2</accession>
<dbReference type="InterPro" id="IPR056798">
    <property type="entry name" value="ADH_Fe_C"/>
</dbReference>
<keyword evidence="8" id="KW-1185">Reference proteome</keyword>
<dbReference type="GO" id="GO:0005829">
    <property type="term" value="C:cytosol"/>
    <property type="evidence" value="ECO:0007669"/>
    <property type="project" value="TreeGrafter"/>
</dbReference>
<evidence type="ECO:0000313" key="8">
    <source>
        <dbReference type="Proteomes" id="UP000199087"/>
    </source>
</evidence>
<evidence type="ECO:0000256" key="3">
    <source>
        <dbReference type="ARBA" id="ARBA00023027"/>
    </source>
</evidence>
<feature type="domain" description="Fe-containing alcohol dehydrogenase-like C-terminal" evidence="6">
    <location>
        <begin position="188"/>
        <end position="386"/>
    </location>
</feature>
<dbReference type="CDD" id="cd08187">
    <property type="entry name" value="BDH"/>
    <property type="match status" value="1"/>
</dbReference>
<comment type="similarity">
    <text evidence="1">Belongs to the iron-containing alcohol dehydrogenase family.</text>
</comment>
<dbReference type="PROSITE" id="PS00060">
    <property type="entry name" value="ADH_IRON_2"/>
    <property type="match status" value="1"/>
</dbReference>
<dbReference type="RefSeq" id="WP_090632871.1">
    <property type="nucleotide sequence ID" value="NZ_CVRB01000001.1"/>
</dbReference>
<dbReference type="FunFam" id="1.20.1090.10:FF:000009">
    <property type="entry name" value="NADH-dependent butanol dehydrogenase"/>
    <property type="match status" value="1"/>
</dbReference>
<dbReference type="InterPro" id="IPR044731">
    <property type="entry name" value="BDH-like"/>
</dbReference>
<dbReference type="PANTHER" id="PTHR43633">
    <property type="entry name" value="ALCOHOL DEHYDROGENASE YQHD"/>
    <property type="match status" value="1"/>
</dbReference>
<dbReference type="PROSITE" id="PS00913">
    <property type="entry name" value="ADH_IRON_1"/>
    <property type="match status" value="1"/>
</dbReference>
<dbReference type="Proteomes" id="UP000199087">
    <property type="component" value="Unassembled WGS sequence"/>
</dbReference>
<evidence type="ECO:0000313" key="7">
    <source>
        <dbReference type="EMBL" id="CRK81635.1"/>
    </source>
</evidence>
<dbReference type="GO" id="GO:0008106">
    <property type="term" value="F:alcohol dehydrogenase (NADP+) activity"/>
    <property type="evidence" value="ECO:0007669"/>
    <property type="project" value="TreeGrafter"/>
</dbReference>
<evidence type="ECO:0000259" key="5">
    <source>
        <dbReference type="Pfam" id="PF00465"/>
    </source>
</evidence>
<name>A0A0U1NUI2_9BACI</name>
<evidence type="ECO:0000256" key="1">
    <source>
        <dbReference type="ARBA" id="ARBA00007358"/>
    </source>
</evidence>
<dbReference type="Gene3D" id="1.20.1090.10">
    <property type="entry name" value="Dehydroquinate synthase-like - alpha domain"/>
    <property type="match status" value="1"/>
</dbReference>
<dbReference type="SUPFAM" id="SSF56796">
    <property type="entry name" value="Dehydroquinate synthase-like"/>
    <property type="match status" value="1"/>
</dbReference>
<protein>
    <submittedName>
        <fullName evidence="7">NADH-dependent butanol dehydrogenase A</fullName>
    </submittedName>
</protein>
<dbReference type="Pfam" id="PF00465">
    <property type="entry name" value="Fe-ADH"/>
    <property type="match status" value="1"/>
</dbReference>
<dbReference type="Pfam" id="PF25137">
    <property type="entry name" value="ADH_Fe_C"/>
    <property type="match status" value="1"/>
</dbReference>
<dbReference type="GO" id="GO:1990362">
    <property type="term" value="F:butanol dehydrogenase (NAD+) activity"/>
    <property type="evidence" value="ECO:0007669"/>
    <property type="project" value="InterPro"/>
</dbReference>
<keyword evidence="3" id="KW-0520">NAD</keyword>
<dbReference type="InterPro" id="IPR018211">
    <property type="entry name" value="ADH_Fe_CS"/>
</dbReference>
<dbReference type="InterPro" id="IPR001670">
    <property type="entry name" value="ADH_Fe/GldA"/>
</dbReference>
<comment type="pathway">
    <text evidence="4">Alcohol metabolism; butanol biosynthesis.</text>
</comment>
<gene>
    <name evidence="7" type="ORF">BN000_01544</name>
</gene>
<reference evidence="8" key="1">
    <citation type="submission" date="2015-05" db="EMBL/GenBank/DDBJ databases">
        <authorList>
            <person name="Urmite Genomes"/>
        </authorList>
    </citation>
    <scope>NUCLEOTIDE SEQUENCE [LARGE SCALE GENOMIC DNA]</scope>
    <source>
        <strain evidence="8">LF1</strain>
    </source>
</reference>
<dbReference type="STRING" id="1499688.BN000_01544"/>
<evidence type="ECO:0000256" key="2">
    <source>
        <dbReference type="ARBA" id="ARBA00023002"/>
    </source>
</evidence>
<evidence type="ECO:0000259" key="6">
    <source>
        <dbReference type="Pfam" id="PF25137"/>
    </source>
</evidence>
<dbReference type="GO" id="GO:0046872">
    <property type="term" value="F:metal ion binding"/>
    <property type="evidence" value="ECO:0007669"/>
    <property type="project" value="InterPro"/>
</dbReference>
<dbReference type="AlphaFoldDB" id="A0A0U1NUI2"/>
<dbReference type="Gene3D" id="3.40.50.1970">
    <property type="match status" value="1"/>
</dbReference>
<organism evidence="7 8">
    <name type="scientific">Neobacillus massiliamazoniensis</name>
    <dbReference type="NCBI Taxonomy" id="1499688"/>
    <lineage>
        <taxon>Bacteria</taxon>
        <taxon>Bacillati</taxon>
        <taxon>Bacillota</taxon>
        <taxon>Bacilli</taxon>
        <taxon>Bacillales</taxon>
        <taxon>Bacillaceae</taxon>
        <taxon>Neobacillus</taxon>
    </lineage>
</organism>
<evidence type="ECO:0000256" key="4">
    <source>
        <dbReference type="ARBA" id="ARBA00060530"/>
    </source>
</evidence>
<proteinExistence type="inferred from homology"/>
<dbReference type="EMBL" id="CVRB01000001">
    <property type="protein sequence ID" value="CRK81635.1"/>
    <property type="molecule type" value="Genomic_DNA"/>
</dbReference>
<dbReference type="OrthoDB" id="9801156at2"/>
<sequence>MRDFTFWNPTKLIFGKGQLEQLKKEIPQYGKKILLVYGGGSIKRSGLYDQVKALLAEIGAEVFELPGVEPNPRITTARKGIEICKKEGIEFLLAVGGGSVIDCTKLIAAGAKYEGDAWDFVIKKAFATDALPLGTVLTLAATGSEMNAGSVITNWETSEKYGWGSAVNYPKFSILDPVNTFTVPRDQTIYGICDMMSHVFEHYFHLEEHTEYQDRMCESLLLTVMETAPKLLADLENYEHRATILYCGTMALNGILNMGYRGDWASHDLEHAVSAVYDIPHGGGLAILFPNWMKHNLAVKPERFQQLAVRVFNVDPEGKTAEEAGLEGIQKLREFWDSIGAPARLADYEIDDSKLDVMVDRAMLNGDFGTFKKLNRKDVESIYRASL</sequence>
<dbReference type="PANTHER" id="PTHR43633:SF1">
    <property type="entry name" value="ALCOHOL DEHYDROGENASE YQHD"/>
    <property type="match status" value="1"/>
</dbReference>
<feature type="domain" description="Alcohol dehydrogenase iron-type/glycerol dehydrogenase GldA" evidence="5">
    <location>
        <begin position="9"/>
        <end position="177"/>
    </location>
</feature>
<dbReference type="FunFam" id="3.40.50.1970:FF:000003">
    <property type="entry name" value="Alcohol dehydrogenase, iron-containing"/>
    <property type="match status" value="1"/>
</dbReference>
<keyword evidence="2" id="KW-0560">Oxidoreductase</keyword>
<dbReference type="GO" id="GO:1990002">
    <property type="term" value="F:methylglyoxal reductase (NADPH) (acetol producing) activity"/>
    <property type="evidence" value="ECO:0007669"/>
    <property type="project" value="TreeGrafter"/>
</dbReference>